<feature type="compositionally biased region" description="Basic residues" evidence="1">
    <location>
        <begin position="16"/>
        <end position="25"/>
    </location>
</feature>
<gene>
    <name evidence="2" type="ORF">L249_2149</name>
</gene>
<keyword evidence="3" id="KW-1185">Reference proteome</keyword>
<dbReference type="Proteomes" id="UP000253664">
    <property type="component" value="Unassembled WGS sequence"/>
</dbReference>
<accession>A0A367LSB2</accession>
<reference evidence="2 3" key="1">
    <citation type="journal article" date="2015" name="BMC Genomics">
        <title>Insights from the genome of Ophiocordyceps polyrhachis-furcata to pathogenicity and host specificity in insect fungi.</title>
        <authorList>
            <person name="Wichadakul D."/>
            <person name="Kobmoo N."/>
            <person name="Ingsriswang S."/>
            <person name="Tangphatsornruang S."/>
            <person name="Chantasingh D."/>
            <person name="Luangsa-ard J.J."/>
            <person name="Eurwilaichitr L."/>
        </authorList>
    </citation>
    <scope>NUCLEOTIDE SEQUENCE [LARGE SCALE GENOMIC DNA]</scope>
    <source>
        <strain evidence="2 3">BCC 54312</strain>
    </source>
</reference>
<feature type="non-terminal residue" evidence="2">
    <location>
        <position position="1"/>
    </location>
</feature>
<evidence type="ECO:0000313" key="2">
    <source>
        <dbReference type="EMBL" id="RCI17250.1"/>
    </source>
</evidence>
<dbReference type="EMBL" id="LKCN02000001">
    <property type="protein sequence ID" value="RCI17250.1"/>
    <property type="molecule type" value="Genomic_DNA"/>
</dbReference>
<protein>
    <submittedName>
        <fullName evidence="2">Uncharacterized protein</fullName>
    </submittedName>
</protein>
<sequence>YNADNRRKGRKEGISRRWRRRKKKTLLPSNNNNNNQGKRTERTAGDRNSTKRIGGLISCFGCWAQEQGFRHTGKGNGLGVDARRGGQRDNSYIPK</sequence>
<dbReference type="AlphaFoldDB" id="A0A367LSB2"/>
<feature type="region of interest" description="Disordered" evidence="1">
    <location>
        <begin position="1"/>
        <end position="50"/>
    </location>
</feature>
<proteinExistence type="predicted"/>
<organism evidence="2 3">
    <name type="scientific">Ophiocordyceps polyrhachis-furcata BCC 54312</name>
    <dbReference type="NCBI Taxonomy" id="1330021"/>
    <lineage>
        <taxon>Eukaryota</taxon>
        <taxon>Fungi</taxon>
        <taxon>Dikarya</taxon>
        <taxon>Ascomycota</taxon>
        <taxon>Pezizomycotina</taxon>
        <taxon>Sordariomycetes</taxon>
        <taxon>Hypocreomycetidae</taxon>
        <taxon>Hypocreales</taxon>
        <taxon>Ophiocordycipitaceae</taxon>
        <taxon>Ophiocordyceps</taxon>
    </lineage>
</organism>
<feature type="compositionally biased region" description="Basic and acidic residues" evidence="1">
    <location>
        <begin position="38"/>
        <end position="49"/>
    </location>
</feature>
<name>A0A367LSB2_9HYPO</name>
<evidence type="ECO:0000313" key="3">
    <source>
        <dbReference type="Proteomes" id="UP000253664"/>
    </source>
</evidence>
<feature type="region of interest" description="Disordered" evidence="1">
    <location>
        <begin position="71"/>
        <end position="95"/>
    </location>
</feature>
<comment type="caution">
    <text evidence="2">The sequence shown here is derived from an EMBL/GenBank/DDBJ whole genome shotgun (WGS) entry which is preliminary data.</text>
</comment>
<feature type="compositionally biased region" description="Basic and acidic residues" evidence="1">
    <location>
        <begin position="1"/>
        <end position="15"/>
    </location>
</feature>
<evidence type="ECO:0000256" key="1">
    <source>
        <dbReference type="SAM" id="MobiDB-lite"/>
    </source>
</evidence>